<gene>
    <name evidence="1" type="ORF">JP36_10100</name>
</gene>
<dbReference type="AlphaFoldDB" id="A0A0A2XW05"/>
<reference evidence="1 2" key="1">
    <citation type="submission" date="2014-08" db="EMBL/GenBank/DDBJ databases">
        <title>Chaperone-usher fimbriae in a diverse selection of Gallibacterium genomes.</title>
        <authorList>
            <person name="Kudirkiene E."/>
            <person name="Bager R.J."/>
            <person name="Johnson T.J."/>
            <person name="Bojesen A.M."/>
        </authorList>
    </citation>
    <scope>NUCLEOTIDE SEQUENCE [LARGE SCALE GENOMIC DNA]</scope>
    <source>
        <strain evidence="1 2">CCM5974</strain>
    </source>
</reference>
<protein>
    <submittedName>
        <fullName evidence="1">Uncharacterized protein</fullName>
    </submittedName>
</protein>
<sequence length="166" mass="18935">MASKGLKMKITDDEILAYIWDETLGRVARNAVIHYMGHKLGTYDINELRDDDVELIALLHRTNLYAGATLSKSQFRVRLNQLVNQGRILPRLGKDSKAFVINADVKAVVISAITFWQNAGLPFDYTDETRTCMRTIPAESINVFNLTTACYRLLRCEYPIYQMKGE</sequence>
<evidence type="ECO:0000313" key="1">
    <source>
        <dbReference type="EMBL" id="KGQ36473.1"/>
    </source>
</evidence>
<organism evidence="1 2">
    <name type="scientific">Gallibacterium genomosp. 1</name>
    <dbReference type="NCBI Taxonomy" id="155515"/>
    <lineage>
        <taxon>Bacteria</taxon>
        <taxon>Pseudomonadati</taxon>
        <taxon>Pseudomonadota</taxon>
        <taxon>Gammaproteobacteria</taxon>
        <taxon>Pasteurellales</taxon>
        <taxon>Pasteurellaceae</taxon>
        <taxon>Gallibacterium</taxon>
    </lineage>
</organism>
<name>A0A0A2XW05_9PAST</name>
<proteinExistence type="predicted"/>
<evidence type="ECO:0000313" key="2">
    <source>
        <dbReference type="Proteomes" id="UP000030539"/>
    </source>
</evidence>
<accession>A0A0A2XW05</accession>
<dbReference type="STRING" id="155515.JP36_10100"/>
<comment type="caution">
    <text evidence="1">The sequence shown here is derived from an EMBL/GenBank/DDBJ whole genome shotgun (WGS) entry which is preliminary data.</text>
</comment>
<dbReference type="Proteomes" id="UP000030539">
    <property type="component" value="Unassembled WGS sequence"/>
</dbReference>
<dbReference type="EMBL" id="JPXX01000029">
    <property type="protein sequence ID" value="KGQ36473.1"/>
    <property type="molecule type" value="Genomic_DNA"/>
</dbReference>